<dbReference type="RefSeq" id="WP_200326332.1">
    <property type="nucleotide sequence ID" value="NZ_JAENJH010000020.1"/>
</dbReference>
<evidence type="ECO:0000256" key="2">
    <source>
        <dbReference type="SAM" id="Phobius"/>
    </source>
</evidence>
<evidence type="ECO:0000259" key="3">
    <source>
        <dbReference type="Pfam" id="PF07331"/>
    </source>
</evidence>
<dbReference type="InterPro" id="IPR009936">
    <property type="entry name" value="DUF1468"/>
</dbReference>
<sequence length="175" mass="18056">MPLDSYDRTEPAEHSTPDTEPETEPRARLGLAASLAVHIGVTLLGVAGLVLAFGVGVGSPTDPGPGLWPLVAASLMTAAGMATIVRAALGERVESLRGSARPALGVALAVLFVLLFSFVSVLVALLVVYVLWTRLLGGMAWIPVLCWSLGGTAVMYVLFGVVLGTPFPAPLTAIP</sequence>
<evidence type="ECO:0000313" key="5">
    <source>
        <dbReference type="Proteomes" id="UP000635245"/>
    </source>
</evidence>
<evidence type="ECO:0000313" key="4">
    <source>
        <dbReference type="EMBL" id="MBK1789429.1"/>
    </source>
</evidence>
<feature type="transmembrane region" description="Helical" evidence="2">
    <location>
        <begin position="35"/>
        <end position="55"/>
    </location>
</feature>
<dbReference type="EMBL" id="JAENJH010000020">
    <property type="protein sequence ID" value="MBK1789429.1"/>
    <property type="molecule type" value="Genomic_DNA"/>
</dbReference>
<dbReference type="Pfam" id="PF07331">
    <property type="entry name" value="TctB"/>
    <property type="match status" value="1"/>
</dbReference>
<proteinExistence type="predicted"/>
<keyword evidence="2" id="KW-1133">Transmembrane helix</keyword>
<evidence type="ECO:0000256" key="1">
    <source>
        <dbReference type="SAM" id="MobiDB-lite"/>
    </source>
</evidence>
<dbReference type="Proteomes" id="UP000635245">
    <property type="component" value="Unassembled WGS sequence"/>
</dbReference>
<feature type="transmembrane region" description="Helical" evidence="2">
    <location>
        <begin position="138"/>
        <end position="163"/>
    </location>
</feature>
<keyword evidence="2" id="KW-0472">Membrane</keyword>
<reference evidence="4" key="1">
    <citation type="submission" date="2020-12" db="EMBL/GenBank/DDBJ databases">
        <title>Prauserella sp. ASG 168, a novel actinomycete isolated from cave rock.</title>
        <authorList>
            <person name="Suriyachadkun C."/>
        </authorList>
    </citation>
    <scope>NUCLEOTIDE SEQUENCE</scope>
    <source>
        <strain evidence="4">ASG 168</strain>
    </source>
</reference>
<feature type="transmembrane region" description="Helical" evidence="2">
    <location>
        <begin position="106"/>
        <end position="132"/>
    </location>
</feature>
<feature type="region of interest" description="Disordered" evidence="1">
    <location>
        <begin position="1"/>
        <end position="25"/>
    </location>
</feature>
<name>A0A934V973_9PSEU</name>
<gene>
    <name evidence="4" type="ORF">JHE00_34305</name>
</gene>
<dbReference type="AlphaFoldDB" id="A0A934V973"/>
<feature type="transmembrane region" description="Helical" evidence="2">
    <location>
        <begin position="67"/>
        <end position="85"/>
    </location>
</feature>
<accession>A0A934V973</accession>
<protein>
    <submittedName>
        <fullName evidence="4">Tripartite tricarboxylate transporter TctB family protein</fullName>
    </submittedName>
</protein>
<feature type="domain" description="DUF1468" evidence="3">
    <location>
        <begin position="39"/>
        <end position="168"/>
    </location>
</feature>
<keyword evidence="5" id="KW-1185">Reference proteome</keyword>
<organism evidence="4 5">
    <name type="scientific">Prauserella cavernicola</name>
    <dbReference type="NCBI Taxonomy" id="2800127"/>
    <lineage>
        <taxon>Bacteria</taxon>
        <taxon>Bacillati</taxon>
        <taxon>Actinomycetota</taxon>
        <taxon>Actinomycetes</taxon>
        <taxon>Pseudonocardiales</taxon>
        <taxon>Pseudonocardiaceae</taxon>
        <taxon>Prauserella</taxon>
    </lineage>
</organism>
<comment type="caution">
    <text evidence="4">The sequence shown here is derived from an EMBL/GenBank/DDBJ whole genome shotgun (WGS) entry which is preliminary data.</text>
</comment>
<keyword evidence="2" id="KW-0812">Transmembrane</keyword>